<dbReference type="AlphaFoldDB" id="A0A0V0YWP1"/>
<protein>
    <submittedName>
        <fullName evidence="1">Uncharacterized protein</fullName>
    </submittedName>
</protein>
<dbReference type="Proteomes" id="UP000054653">
    <property type="component" value="Unassembled WGS sequence"/>
</dbReference>
<dbReference type="EMBL" id="JYDI01005573">
    <property type="protein sequence ID" value="KRY04557.1"/>
    <property type="molecule type" value="Genomic_DNA"/>
</dbReference>
<evidence type="ECO:0000313" key="1">
    <source>
        <dbReference type="EMBL" id="KRY04557.1"/>
    </source>
</evidence>
<reference evidence="1 2" key="1">
    <citation type="submission" date="2015-01" db="EMBL/GenBank/DDBJ databases">
        <title>Evolution of Trichinella species and genotypes.</title>
        <authorList>
            <person name="Korhonen P.K."/>
            <person name="Edoardo P."/>
            <person name="Giuseppe L.R."/>
            <person name="Gasser R.B."/>
        </authorList>
    </citation>
    <scope>NUCLEOTIDE SEQUENCE [LARGE SCALE GENOMIC DNA]</scope>
    <source>
        <strain evidence="1">ISS120</strain>
    </source>
</reference>
<comment type="caution">
    <text evidence="1">The sequence shown here is derived from an EMBL/GenBank/DDBJ whole genome shotgun (WGS) entry which is preliminary data.</text>
</comment>
<gene>
    <name evidence="1" type="ORF">T03_1977</name>
</gene>
<keyword evidence="2" id="KW-1185">Reference proteome</keyword>
<name>A0A0V0YWP1_TRIBR</name>
<organism evidence="1 2">
    <name type="scientific">Trichinella britovi</name>
    <name type="common">Parasitic roundworm</name>
    <dbReference type="NCBI Taxonomy" id="45882"/>
    <lineage>
        <taxon>Eukaryota</taxon>
        <taxon>Metazoa</taxon>
        <taxon>Ecdysozoa</taxon>
        <taxon>Nematoda</taxon>
        <taxon>Enoplea</taxon>
        <taxon>Dorylaimia</taxon>
        <taxon>Trichinellida</taxon>
        <taxon>Trichinellidae</taxon>
        <taxon>Trichinella</taxon>
    </lineage>
</organism>
<sequence>MNHRTSYLRTANCGILADEFRTLIRLSFADKRLSLARKRREFCRQQKCSLKKQTKQY</sequence>
<proteinExistence type="predicted"/>
<evidence type="ECO:0000313" key="2">
    <source>
        <dbReference type="Proteomes" id="UP000054653"/>
    </source>
</evidence>
<accession>A0A0V0YWP1</accession>